<evidence type="ECO:0000313" key="8">
    <source>
        <dbReference type="EMBL" id="EGC37735.1"/>
    </source>
</evidence>
<dbReference type="RefSeq" id="XP_003285756.1">
    <property type="nucleotide sequence ID" value="XM_003285708.1"/>
</dbReference>
<dbReference type="GO" id="GO:0050797">
    <property type="term" value="F:thymidylate synthase (FAD) activity"/>
    <property type="evidence" value="ECO:0000318"/>
    <property type="project" value="GO_Central"/>
</dbReference>
<name>F0ZE99_DICPU</name>
<dbReference type="VEuPathDB" id="AmoebaDB:DICPUDRAFT_149635"/>
<dbReference type="GO" id="GO:0032259">
    <property type="term" value="P:methylation"/>
    <property type="evidence" value="ECO:0007669"/>
    <property type="project" value="UniProtKB-KW"/>
</dbReference>
<keyword evidence="6" id="KW-0521">NADP</keyword>
<keyword evidence="9" id="KW-1185">Reference proteome</keyword>
<dbReference type="GO" id="GO:0004799">
    <property type="term" value="F:thymidylate synthase activity"/>
    <property type="evidence" value="ECO:0000318"/>
    <property type="project" value="GO_Central"/>
</dbReference>
<proteinExistence type="inferred from homology"/>
<keyword evidence="2" id="KW-0285">Flavoprotein</keyword>
<dbReference type="GO" id="GO:0070402">
    <property type="term" value="F:NADPH binding"/>
    <property type="evidence" value="ECO:0000318"/>
    <property type="project" value="GO_Central"/>
</dbReference>
<keyword evidence="5" id="KW-0274">FAD</keyword>
<evidence type="ECO:0000256" key="3">
    <source>
        <dbReference type="ARBA" id="ARBA00022679"/>
    </source>
</evidence>
<dbReference type="OMA" id="PVACEAF"/>
<dbReference type="Proteomes" id="UP000001064">
    <property type="component" value="Unassembled WGS sequence"/>
</dbReference>
<organism evidence="8 9">
    <name type="scientific">Dictyostelium purpureum</name>
    <name type="common">Slime mold</name>
    <dbReference type="NCBI Taxonomy" id="5786"/>
    <lineage>
        <taxon>Eukaryota</taxon>
        <taxon>Amoebozoa</taxon>
        <taxon>Evosea</taxon>
        <taxon>Eumycetozoa</taxon>
        <taxon>Dictyostelia</taxon>
        <taxon>Dictyosteliales</taxon>
        <taxon>Dictyosteliaceae</taxon>
        <taxon>Dictyostelium</taxon>
    </lineage>
</organism>
<dbReference type="PANTHER" id="PTHR34934">
    <property type="entry name" value="FLAVIN-DEPENDENT THYMIDYLATE SYNTHASE"/>
    <property type="match status" value="1"/>
</dbReference>
<reference evidence="9" key="1">
    <citation type="journal article" date="2011" name="Genome Biol.">
        <title>Comparative genomics of the social amoebae Dictyostelium discoideum and Dictyostelium purpureum.</title>
        <authorList>
            <consortium name="US DOE Joint Genome Institute (JGI-PGF)"/>
            <person name="Sucgang R."/>
            <person name="Kuo A."/>
            <person name="Tian X."/>
            <person name="Salerno W."/>
            <person name="Parikh A."/>
            <person name="Feasley C.L."/>
            <person name="Dalin E."/>
            <person name="Tu H."/>
            <person name="Huang E."/>
            <person name="Barry K."/>
            <person name="Lindquist E."/>
            <person name="Shapiro H."/>
            <person name="Bruce D."/>
            <person name="Schmutz J."/>
            <person name="Salamov A."/>
            <person name="Fey P."/>
            <person name="Gaudet P."/>
            <person name="Anjard C."/>
            <person name="Babu M.M."/>
            <person name="Basu S."/>
            <person name="Bushmanova Y."/>
            <person name="van der Wel H."/>
            <person name="Katoh-Kurasawa M."/>
            <person name="Dinh C."/>
            <person name="Coutinho P.M."/>
            <person name="Saito T."/>
            <person name="Elias M."/>
            <person name="Schaap P."/>
            <person name="Kay R.R."/>
            <person name="Henrissat B."/>
            <person name="Eichinger L."/>
            <person name="Rivero F."/>
            <person name="Putnam N.H."/>
            <person name="West C.M."/>
            <person name="Loomis W.F."/>
            <person name="Chisholm R.L."/>
            <person name="Shaulsky G."/>
            <person name="Strassmann J.E."/>
            <person name="Queller D.C."/>
            <person name="Kuspa A."/>
            <person name="Grigoriev I.V."/>
        </authorList>
    </citation>
    <scope>NUCLEOTIDE SEQUENCE [LARGE SCALE GENOMIC DNA]</scope>
    <source>
        <strain evidence="9">QSDP1</strain>
    </source>
</reference>
<evidence type="ECO:0000256" key="1">
    <source>
        <dbReference type="ARBA" id="ARBA00022603"/>
    </source>
</evidence>
<dbReference type="InterPro" id="IPR003669">
    <property type="entry name" value="Thymidylate_synthase_ThyX"/>
</dbReference>
<dbReference type="Gene3D" id="3.30.1360.170">
    <property type="match status" value="1"/>
</dbReference>
<dbReference type="InterPro" id="IPR036098">
    <property type="entry name" value="Thymidylate_synthase_ThyX_sf"/>
</dbReference>
<accession>F0ZE99</accession>
<keyword evidence="4" id="KW-0545">Nucleotide biosynthesis</keyword>
<evidence type="ECO:0000256" key="7">
    <source>
        <dbReference type="SAM" id="MobiDB-lite"/>
    </source>
</evidence>
<dbReference type="Pfam" id="PF02511">
    <property type="entry name" value="Thy1"/>
    <property type="match status" value="1"/>
</dbReference>
<feature type="region of interest" description="Disordered" evidence="7">
    <location>
        <begin position="277"/>
        <end position="299"/>
    </location>
</feature>
<dbReference type="PROSITE" id="PS51331">
    <property type="entry name" value="THYX"/>
    <property type="match status" value="1"/>
</dbReference>
<dbReference type="GO" id="GO:0006231">
    <property type="term" value="P:dTMP biosynthetic process"/>
    <property type="evidence" value="ECO:0000318"/>
    <property type="project" value="GO_Central"/>
</dbReference>
<dbReference type="FunCoup" id="F0ZE99">
    <property type="interactions" value="42"/>
</dbReference>
<dbReference type="eggNOG" id="ENOG502SRAF">
    <property type="taxonomic scope" value="Eukaryota"/>
</dbReference>
<dbReference type="SUPFAM" id="SSF69796">
    <property type="entry name" value="Thymidylate synthase-complementing protein Thy1"/>
    <property type="match status" value="1"/>
</dbReference>
<dbReference type="EMBL" id="GL870992">
    <property type="protein sequence ID" value="EGC37735.1"/>
    <property type="molecule type" value="Genomic_DNA"/>
</dbReference>
<keyword evidence="3" id="KW-0808">Transferase</keyword>
<dbReference type="KEGG" id="dpp:DICPUDRAFT_149635"/>
<evidence type="ECO:0000256" key="4">
    <source>
        <dbReference type="ARBA" id="ARBA00022727"/>
    </source>
</evidence>
<evidence type="ECO:0000256" key="5">
    <source>
        <dbReference type="ARBA" id="ARBA00022827"/>
    </source>
</evidence>
<dbReference type="HAMAP" id="MF_01408">
    <property type="entry name" value="ThyX"/>
    <property type="match status" value="1"/>
</dbReference>
<dbReference type="OrthoDB" id="10258298at2759"/>
<dbReference type="FunFam" id="3.30.1360.170:FF:000001">
    <property type="entry name" value="Flavin-dependent thymidylate synthase"/>
    <property type="match status" value="1"/>
</dbReference>
<dbReference type="GO" id="GO:0050660">
    <property type="term" value="F:flavin adenine dinucleotide binding"/>
    <property type="evidence" value="ECO:0000318"/>
    <property type="project" value="GO_Central"/>
</dbReference>
<protein>
    <submittedName>
        <fullName evidence="8">Thymidylate synthase</fullName>
    </submittedName>
</protein>
<dbReference type="NCBIfam" id="TIGR02170">
    <property type="entry name" value="thyX"/>
    <property type="match status" value="1"/>
</dbReference>
<dbReference type="GeneID" id="10499231"/>
<evidence type="ECO:0000313" key="9">
    <source>
        <dbReference type="Proteomes" id="UP000001064"/>
    </source>
</evidence>
<dbReference type="PANTHER" id="PTHR34934:SF1">
    <property type="entry name" value="FLAVIN-DEPENDENT THYMIDYLATE SYNTHASE"/>
    <property type="match status" value="1"/>
</dbReference>
<dbReference type="STRING" id="5786.F0ZE99"/>
<gene>
    <name evidence="8" type="ORF">DICPUDRAFT_149635</name>
</gene>
<feature type="compositionally biased region" description="Basic and acidic residues" evidence="7">
    <location>
        <begin position="277"/>
        <end position="288"/>
    </location>
</feature>
<dbReference type="InParanoid" id="F0ZE99"/>
<sequence length="299" mass="34832">MIEEKIEINKIPAETEYYDVMGGSHRWEVKVHDHGSVALVDSMPRLAPVGQTADFAICQAARVSYGAGTKKVSEDKGLIRYLYRHQHTSPFEMVEFKFHCVMPVFIARQWIRHRTANVNEYSARYSVMPDKFYHPSAEDVRKQSVSNRQGGEEQLEAKTAQEFLDYLDKVEENYKTYNNLLEKGLSRELGRIGLPVSIYTEWYWKIDLHNLFHFLRLRMDSHSQKEIRDYANTIFALIKPIVPVACEAFMDYAFESIKLTRLEIEAIRSGKPINTTNKRETEEWEQKKQLLGLDKTSQA</sequence>
<keyword evidence="1" id="KW-0489">Methyltransferase</keyword>
<evidence type="ECO:0000256" key="2">
    <source>
        <dbReference type="ARBA" id="ARBA00022630"/>
    </source>
</evidence>
<evidence type="ECO:0000256" key="6">
    <source>
        <dbReference type="ARBA" id="ARBA00022857"/>
    </source>
</evidence>
<dbReference type="CDD" id="cd20175">
    <property type="entry name" value="ThyX"/>
    <property type="match status" value="1"/>
</dbReference>
<dbReference type="AlphaFoldDB" id="F0ZE99"/>